<proteinExistence type="predicted"/>
<gene>
    <name evidence="2" type="ORF">VIS_S3CBB10017</name>
</gene>
<name>H6RFS2_9BACT</name>
<dbReference type="EMBL" id="FO117592">
    <property type="protein sequence ID" value="CCF99883.1"/>
    <property type="molecule type" value="Genomic_DNA"/>
</dbReference>
<dbReference type="PANTHER" id="PTHR34387:SF2">
    <property type="entry name" value="SLR1258 PROTEIN"/>
    <property type="match status" value="1"/>
</dbReference>
<evidence type="ECO:0000256" key="1">
    <source>
        <dbReference type="SAM" id="SignalP"/>
    </source>
</evidence>
<dbReference type="Gene3D" id="3.30.110.170">
    <property type="entry name" value="Protein of unknown function (DUF541), domain 1"/>
    <property type="match status" value="1"/>
</dbReference>
<reference evidence="2" key="2">
    <citation type="submission" date="2012-02" db="EMBL/GenBank/DDBJ databases">
        <authorList>
            <person name="Genoscope - CEA"/>
        </authorList>
    </citation>
    <scope>NUCLEOTIDE SEQUENCE</scope>
</reference>
<sequence length="233" mass="26415">MKKNLFILMILLNNLAMAQNNTHTTIIQPTIEVMGVGIVKVTPDEVTIKVQVEHKGQSPKELKQKNDFIINDVLAFIKSMNIADKQVQTEYVRLNKNYDYQTKTYNYLANQSVSIYLKDLKIYESLMNGLMDRGINRIDGISFSASKINDLKSQARIKAMQNAQMKAEEYTKVLNQSIGKAVLITEFNNTNYQGQVNTKRMMMSSDTSGMEQQTIAVGEIEVVTKVNVSFLLN</sequence>
<dbReference type="PANTHER" id="PTHR34387">
    <property type="entry name" value="SLR1258 PROTEIN"/>
    <property type="match status" value="1"/>
</dbReference>
<protein>
    <submittedName>
        <fullName evidence="2">Protein containing DUF541</fullName>
    </submittedName>
</protein>
<dbReference type="AlphaFoldDB" id="H6RFS2"/>
<reference evidence="2" key="1">
    <citation type="journal article" date="2012" name="Environ. Microbiol.">
        <title>Genomic content of uncultured Bacteroidetes from contrasting oceanic provinces in the North Atlantic Ocean.</title>
        <authorList>
            <person name="Gomez-Pereira P.R."/>
            <person name="Schuler M."/>
            <person name="Fuchs B.M."/>
            <person name="Bennke C."/>
            <person name="Teeling H."/>
            <person name="Waldmann J."/>
            <person name="Richter M."/>
            <person name="Barbe V."/>
            <person name="Bataille E."/>
            <person name="Glockner F.O."/>
            <person name="Amann R."/>
        </authorList>
    </citation>
    <scope>NUCLEOTIDE SEQUENCE</scope>
</reference>
<feature type="signal peptide" evidence="1">
    <location>
        <begin position="1"/>
        <end position="18"/>
    </location>
</feature>
<organism evidence="2">
    <name type="scientific">uncultured Flavobacteriia bacterium</name>
    <dbReference type="NCBI Taxonomy" id="212695"/>
    <lineage>
        <taxon>Bacteria</taxon>
        <taxon>Pseudomonadati</taxon>
        <taxon>Bacteroidota</taxon>
        <taxon>Flavobacteriia</taxon>
        <taxon>environmental samples</taxon>
    </lineage>
</organism>
<accession>H6RFS2</accession>
<evidence type="ECO:0000313" key="2">
    <source>
        <dbReference type="EMBL" id="CCF99883.1"/>
    </source>
</evidence>
<keyword evidence="1" id="KW-0732">Signal</keyword>
<dbReference type="Gene3D" id="3.30.70.2970">
    <property type="entry name" value="Protein of unknown function (DUF541), domain 2"/>
    <property type="match status" value="1"/>
</dbReference>
<dbReference type="Pfam" id="PF04402">
    <property type="entry name" value="SIMPL"/>
    <property type="match status" value="1"/>
</dbReference>
<feature type="chain" id="PRO_5003605955" evidence="1">
    <location>
        <begin position="19"/>
        <end position="233"/>
    </location>
</feature>
<dbReference type="InterPro" id="IPR052022">
    <property type="entry name" value="26kDa_periplasmic_antigen"/>
</dbReference>
<dbReference type="InterPro" id="IPR007497">
    <property type="entry name" value="SIMPL/DUF541"/>
</dbReference>
<dbReference type="GO" id="GO:0006974">
    <property type="term" value="P:DNA damage response"/>
    <property type="evidence" value="ECO:0007669"/>
    <property type="project" value="TreeGrafter"/>
</dbReference>